<dbReference type="Pfam" id="PF14368">
    <property type="entry name" value="LTP_2"/>
    <property type="match status" value="1"/>
</dbReference>
<evidence type="ECO:0000259" key="12">
    <source>
        <dbReference type="SMART" id="SM00499"/>
    </source>
</evidence>
<dbReference type="GO" id="GO:0008289">
    <property type="term" value="F:lipid binding"/>
    <property type="evidence" value="ECO:0007669"/>
    <property type="project" value="UniProtKB-KW"/>
</dbReference>
<evidence type="ECO:0000256" key="6">
    <source>
        <dbReference type="ARBA" id="ARBA00022622"/>
    </source>
</evidence>
<dbReference type="SUPFAM" id="SSF47699">
    <property type="entry name" value="Bifunctional inhibitor/lipid-transfer protein/seed storage 2S albumin"/>
    <property type="match status" value="1"/>
</dbReference>
<dbReference type="PRINTS" id="PR00382">
    <property type="entry name" value="LIPIDTRNSFER"/>
</dbReference>
<dbReference type="STRING" id="981085.W9R0W2"/>
<keyword evidence="6" id="KW-0472">Membrane</keyword>
<evidence type="ECO:0000313" key="14">
    <source>
        <dbReference type="Proteomes" id="UP000030645"/>
    </source>
</evidence>
<keyword evidence="5" id="KW-1003">Cell membrane</keyword>
<evidence type="ECO:0000256" key="2">
    <source>
        <dbReference type="ARBA" id="ARBA00004609"/>
    </source>
</evidence>
<dbReference type="EMBL" id="KE344489">
    <property type="protein sequence ID" value="EXB63476.1"/>
    <property type="molecule type" value="Genomic_DNA"/>
</dbReference>
<proteinExistence type="inferred from homology"/>
<keyword evidence="10" id="KW-0325">Glycoprotein</keyword>
<evidence type="ECO:0000256" key="1">
    <source>
        <dbReference type="ARBA" id="ARBA00003211"/>
    </source>
</evidence>
<evidence type="ECO:0000256" key="5">
    <source>
        <dbReference type="ARBA" id="ARBA00022475"/>
    </source>
</evidence>
<feature type="domain" description="Bifunctional inhibitor/plant lipid transfer protein/seed storage helical" evidence="12">
    <location>
        <begin position="12"/>
        <end position="89"/>
    </location>
</feature>
<keyword evidence="8" id="KW-0446">Lipid-binding</keyword>
<dbReference type="InterPro" id="IPR016140">
    <property type="entry name" value="Bifunc_inhib/LTP/seed_store"/>
</dbReference>
<dbReference type="AlphaFoldDB" id="W9R0W2"/>
<sequence length="116" mass="11773">MLWDKTMAQSSCTNVLVTMAPCLNYVTGSSSTPSSSCCSQLSSVVQRQPRCLCSALNGGGMSLGISINQTLALALPAACNIKTPPVSGCNGGVSPAGSPEGSPGNKYLIVKLAYSL</sequence>
<evidence type="ECO:0000256" key="8">
    <source>
        <dbReference type="ARBA" id="ARBA00023121"/>
    </source>
</evidence>
<comment type="subcellular location">
    <subcellularLocation>
        <location evidence="2">Cell membrane</location>
        <topology evidence="2">Lipid-anchor</topology>
        <topology evidence="2">GPI-anchor</topology>
    </subcellularLocation>
</comment>
<dbReference type="CDD" id="cd00010">
    <property type="entry name" value="AAI_LTSS"/>
    <property type="match status" value="1"/>
</dbReference>
<protein>
    <submittedName>
        <fullName evidence="13">Non-specific lipid-transfer protein-like protein</fullName>
    </submittedName>
</protein>
<organism evidence="13 14">
    <name type="scientific">Morus notabilis</name>
    <dbReference type="NCBI Taxonomy" id="981085"/>
    <lineage>
        <taxon>Eukaryota</taxon>
        <taxon>Viridiplantae</taxon>
        <taxon>Streptophyta</taxon>
        <taxon>Embryophyta</taxon>
        <taxon>Tracheophyta</taxon>
        <taxon>Spermatophyta</taxon>
        <taxon>Magnoliopsida</taxon>
        <taxon>eudicotyledons</taxon>
        <taxon>Gunneridae</taxon>
        <taxon>Pentapetalae</taxon>
        <taxon>rosids</taxon>
        <taxon>fabids</taxon>
        <taxon>Rosales</taxon>
        <taxon>Moraceae</taxon>
        <taxon>Moreae</taxon>
        <taxon>Morus</taxon>
    </lineage>
</organism>
<dbReference type="SMART" id="SM00499">
    <property type="entry name" value="AAI"/>
    <property type="match status" value="1"/>
</dbReference>
<evidence type="ECO:0000256" key="7">
    <source>
        <dbReference type="ARBA" id="ARBA00022729"/>
    </source>
</evidence>
<evidence type="ECO:0000256" key="10">
    <source>
        <dbReference type="ARBA" id="ARBA00023180"/>
    </source>
</evidence>
<evidence type="ECO:0000256" key="9">
    <source>
        <dbReference type="ARBA" id="ARBA00023157"/>
    </source>
</evidence>
<accession>W9R0W2</accession>
<dbReference type="FunFam" id="1.10.110.10:FF:000001">
    <property type="entry name" value="Bifunctional inhibitor/lipid-transfer protein/seed storage 2S albumin superfamily protein"/>
    <property type="match status" value="1"/>
</dbReference>
<keyword evidence="11" id="KW-0449">Lipoprotein</keyword>
<evidence type="ECO:0000313" key="13">
    <source>
        <dbReference type="EMBL" id="EXB63476.1"/>
    </source>
</evidence>
<dbReference type="GO" id="GO:0006869">
    <property type="term" value="P:lipid transport"/>
    <property type="evidence" value="ECO:0007669"/>
    <property type="project" value="InterPro"/>
</dbReference>
<dbReference type="OrthoDB" id="911994at2759"/>
<name>W9R0W2_9ROSA</name>
<keyword evidence="14" id="KW-1185">Reference proteome</keyword>
<dbReference type="GO" id="GO:0005886">
    <property type="term" value="C:plasma membrane"/>
    <property type="evidence" value="ECO:0007669"/>
    <property type="project" value="UniProtKB-SubCell"/>
</dbReference>
<dbReference type="InterPro" id="IPR036312">
    <property type="entry name" value="Bifun_inhib/LTP/seed_sf"/>
</dbReference>
<dbReference type="eggNOG" id="ENOG502S0AW">
    <property type="taxonomic scope" value="Eukaryota"/>
</dbReference>
<dbReference type="PANTHER" id="PTHR33044">
    <property type="entry name" value="BIFUNCTIONAL INHIBITOR/LIPID-TRANSFER PROTEIN/SEED STORAGE 2S ALBUMIN SUPERFAMILY PROTEIN-RELATED"/>
    <property type="match status" value="1"/>
</dbReference>
<dbReference type="Gene3D" id="1.10.110.10">
    <property type="entry name" value="Plant lipid-transfer and hydrophobic proteins"/>
    <property type="match status" value="1"/>
</dbReference>
<dbReference type="InterPro" id="IPR043325">
    <property type="entry name" value="LTSS"/>
</dbReference>
<dbReference type="KEGG" id="mnt:21388906"/>
<dbReference type="InterPro" id="IPR000528">
    <property type="entry name" value="Plant_nsLTP"/>
</dbReference>
<dbReference type="GO" id="GO:0098552">
    <property type="term" value="C:side of membrane"/>
    <property type="evidence" value="ECO:0007669"/>
    <property type="project" value="UniProtKB-KW"/>
</dbReference>
<evidence type="ECO:0000256" key="4">
    <source>
        <dbReference type="ARBA" id="ARBA00022448"/>
    </source>
</evidence>
<dbReference type="Proteomes" id="UP000030645">
    <property type="component" value="Unassembled WGS sequence"/>
</dbReference>
<keyword evidence="4" id="KW-0813">Transport</keyword>
<keyword evidence="6" id="KW-0336">GPI-anchor</keyword>
<keyword evidence="7" id="KW-0732">Signal</keyword>
<keyword evidence="9" id="KW-1015">Disulfide bond</keyword>
<comment type="function">
    <text evidence="1">Plant non-specific lipid-transfer proteins transfer phospholipids as well as galactolipids across membranes. May play a role in wax or cutin deposition in the cell walls of expanding epidermal cells and certain secretory tissues.</text>
</comment>
<evidence type="ECO:0000256" key="3">
    <source>
        <dbReference type="ARBA" id="ARBA00009748"/>
    </source>
</evidence>
<comment type="similarity">
    <text evidence="3">Belongs to the plant LTP family.</text>
</comment>
<gene>
    <name evidence="13" type="ORF">L484_005439</name>
</gene>
<evidence type="ECO:0000256" key="11">
    <source>
        <dbReference type="ARBA" id="ARBA00023288"/>
    </source>
</evidence>
<reference evidence="14" key="1">
    <citation type="submission" date="2013-01" db="EMBL/GenBank/DDBJ databases">
        <title>Draft Genome Sequence of a Mulberry Tree, Morus notabilis C.K. Schneid.</title>
        <authorList>
            <person name="He N."/>
            <person name="Zhao S."/>
        </authorList>
    </citation>
    <scope>NUCLEOTIDE SEQUENCE</scope>
</reference>